<feature type="compositionally biased region" description="Polar residues" evidence="1">
    <location>
        <begin position="362"/>
        <end position="371"/>
    </location>
</feature>
<feature type="region of interest" description="Disordered" evidence="1">
    <location>
        <begin position="644"/>
        <end position="682"/>
    </location>
</feature>
<dbReference type="Gene3D" id="1.20.5.1700">
    <property type="match status" value="1"/>
</dbReference>
<feature type="region of interest" description="Disordered" evidence="1">
    <location>
        <begin position="272"/>
        <end position="399"/>
    </location>
</feature>
<dbReference type="Proteomes" id="UP001497453">
    <property type="component" value="Chromosome 8"/>
</dbReference>
<gene>
    <name evidence="2" type="ORF">GFSPODELE1_LOCUS10244</name>
</gene>
<accession>A0ABP1E5Y6</accession>
<proteinExistence type="predicted"/>
<evidence type="ECO:0000256" key="1">
    <source>
        <dbReference type="SAM" id="MobiDB-lite"/>
    </source>
</evidence>
<protein>
    <submittedName>
        <fullName evidence="2">Uncharacterized protein</fullName>
    </submittedName>
</protein>
<sequence length="724" mass="80010">MTLRTYLGRDKKRKSSSPDDTQTLPSSSNKVRFTTPPSHINPVGVELSSHLSEDEAGPSSHAHRKFPLDEDSARRRTTRSQTRRYRNLSLDSKAAEDNSELSEVSATDLEDDKHQAIIALLSNAKAEPIVSKPRWRIRKVPTKRNGKRNGTSVEPVASPPVMTPDPLAFIQDFHGNFPKSNLCADDPTPPTVTQLRAHAMRDVHGALRHIEVAPPADTRPESYIRRRRKQRDIVVSSDTLQTITPQWMIPPTRHSVATADLPVPAGATLKTAKHGESTAHSLPLSSSSDMPNLGHADLEHDTTPSNTALGKGKEIARVAHASSSANSAEPSRIIPPKKSYPTSSVAQRQQNVPSDPVVLSKQFHTSKTASASVLGRKEVGQPSTSQRRGQDQRSMASVEVRREVDYSELRLTDYPEDPLSLAPAHLGGHYLEWENDHMRRNLDSPYSASSETRLLDLLSSPRMNGRDIVDFHMPSRIAELLPSEVLADDCLRRLRECEERLRAEGWTRKANHEVEMTRLRTDIDAFQKKQSADFRELRGEVRDVKKAVTTKRKKDKVMKDGISHLRAEVTQLGWEVERMKTRLGEAATHAMRPGQSAEKVVKRMDRTMSLQGTKTSSTKTSALAAAGRSSIVTSIRAGMVDAASHSKLGPPEASVSAGVRSSPMSQNNGTRTTSKTSGWVPRTYGRHNAISQTLTLVEAPSTSSWTPESRINHNRARTSTRGPN</sequence>
<feature type="compositionally biased region" description="Polar residues" evidence="1">
    <location>
        <begin position="18"/>
        <end position="38"/>
    </location>
</feature>
<feature type="compositionally biased region" description="Polar residues" evidence="1">
    <location>
        <begin position="381"/>
        <end position="395"/>
    </location>
</feature>
<dbReference type="EMBL" id="OZ037951">
    <property type="protein sequence ID" value="CAL1715471.1"/>
    <property type="molecule type" value="Genomic_DNA"/>
</dbReference>
<keyword evidence="3" id="KW-1185">Reference proteome</keyword>
<feature type="region of interest" description="Disordered" evidence="1">
    <location>
        <begin position="699"/>
        <end position="724"/>
    </location>
</feature>
<feature type="compositionally biased region" description="Polar residues" evidence="1">
    <location>
        <begin position="699"/>
        <end position="709"/>
    </location>
</feature>
<feature type="compositionally biased region" description="Polar residues" evidence="1">
    <location>
        <begin position="340"/>
        <end position="353"/>
    </location>
</feature>
<name>A0ABP1E5Y6_9APHY</name>
<reference evidence="3" key="1">
    <citation type="submission" date="2024-04" db="EMBL/GenBank/DDBJ databases">
        <authorList>
            <person name="Shaw F."/>
            <person name="Minotto A."/>
        </authorList>
    </citation>
    <scope>NUCLEOTIDE SEQUENCE [LARGE SCALE GENOMIC DNA]</scope>
</reference>
<feature type="region of interest" description="Disordered" evidence="1">
    <location>
        <begin position="1"/>
        <end position="107"/>
    </location>
</feature>
<evidence type="ECO:0000313" key="3">
    <source>
        <dbReference type="Proteomes" id="UP001497453"/>
    </source>
</evidence>
<evidence type="ECO:0000313" key="2">
    <source>
        <dbReference type="EMBL" id="CAL1715471.1"/>
    </source>
</evidence>
<organism evidence="2 3">
    <name type="scientific">Somion occarium</name>
    <dbReference type="NCBI Taxonomy" id="3059160"/>
    <lineage>
        <taxon>Eukaryota</taxon>
        <taxon>Fungi</taxon>
        <taxon>Dikarya</taxon>
        <taxon>Basidiomycota</taxon>
        <taxon>Agaricomycotina</taxon>
        <taxon>Agaricomycetes</taxon>
        <taxon>Polyporales</taxon>
        <taxon>Cerrenaceae</taxon>
        <taxon>Somion</taxon>
    </lineage>
</organism>
<feature type="compositionally biased region" description="Polar residues" evidence="1">
    <location>
        <begin position="662"/>
        <end position="677"/>
    </location>
</feature>
<feature type="compositionally biased region" description="Basic residues" evidence="1">
    <location>
        <begin position="75"/>
        <end position="86"/>
    </location>
</feature>